<reference evidence="11" key="1">
    <citation type="submission" date="2015-04" db="UniProtKB">
        <authorList>
            <consortium name="EnsemblPlants"/>
        </authorList>
    </citation>
    <scope>IDENTIFICATION</scope>
</reference>
<dbReference type="InterPro" id="IPR041118">
    <property type="entry name" value="Rx_N"/>
</dbReference>
<keyword evidence="5" id="KW-0611">Plant defense</keyword>
<dbReference type="InterPro" id="IPR055414">
    <property type="entry name" value="LRR_R13L4/SHOC2-like"/>
</dbReference>
<comment type="similarity">
    <text evidence="1">Belongs to the disease resistance NB-LRR family.</text>
</comment>
<dbReference type="InterPro" id="IPR038005">
    <property type="entry name" value="RX-like_CC"/>
</dbReference>
<dbReference type="InterPro" id="IPR027417">
    <property type="entry name" value="P-loop_NTPase"/>
</dbReference>
<dbReference type="PANTHER" id="PTHR23155">
    <property type="entry name" value="DISEASE RESISTANCE PROTEIN RP"/>
    <property type="match status" value="1"/>
</dbReference>
<evidence type="ECO:0000259" key="7">
    <source>
        <dbReference type="Pfam" id="PF00931"/>
    </source>
</evidence>
<dbReference type="AlphaFoldDB" id="A0A0E0BQ50"/>
<dbReference type="FunFam" id="1.10.10.10:FF:000322">
    <property type="entry name" value="Probable disease resistance protein At1g63360"/>
    <property type="match status" value="1"/>
</dbReference>
<evidence type="ECO:0000313" key="12">
    <source>
        <dbReference type="Proteomes" id="UP000026961"/>
    </source>
</evidence>
<accession>A0A0E0BQ50</accession>
<keyword evidence="6" id="KW-0175">Coiled coil</keyword>
<evidence type="ECO:0000256" key="5">
    <source>
        <dbReference type="ARBA" id="ARBA00022821"/>
    </source>
</evidence>
<dbReference type="PANTHER" id="PTHR23155:SF1230">
    <property type="entry name" value="OS09G0517200 PROTEIN"/>
    <property type="match status" value="1"/>
</dbReference>
<feature type="domain" description="NB-ARC" evidence="7">
    <location>
        <begin position="194"/>
        <end position="363"/>
    </location>
</feature>
<dbReference type="Pfam" id="PF00931">
    <property type="entry name" value="NB-ARC"/>
    <property type="match status" value="1"/>
</dbReference>
<dbReference type="GO" id="GO:0009626">
    <property type="term" value="P:plant-type hypersensitive response"/>
    <property type="evidence" value="ECO:0007669"/>
    <property type="project" value="UniProtKB-ARBA"/>
</dbReference>
<dbReference type="InterPro" id="IPR042197">
    <property type="entry name" value="Apaf_helical"/>
</dbReference>
<dbReference type="Pfam" id="PF18052">
    <property type="entry name" value="Rx_N"/>
    <property type="match status" value="1"/>
</dbReference>
<dbReference type="Pfam" id="PF23559">
    <property type="entry name" value="WHD_DRP"/>
    <property type="match status" value="1"/>
</dbReference>
<keyword evidence="3" id="KW-0677">Repeat</keyword>
<proteinExistence type="inferred from homology"/>
<dbReference type="eggNOG" id="KOG4658">
    <property type="taxonomic scope" value="Eukaryota"/>
</dbReference>
<name>A0A0E0BQ50_9ORYZ</name>
<dbReference type="Pfam" id="PF23598">
    <property type="entry name" value="LRR_14"/>
    <property type="match status" value="2"/>
</dbReference>
<dbReference type="CDD" id="cd14798">
    <property type="entry name" value="RX-CC_like"/>
    <property type="match status" value="1"/>
</dbReference>
<evidence type="ECO:0000256" key="2">
    <source>
        <dbReference type="ARBA" id="ARBA00022614"/>
    </source>
</evidence>
<dbReference type="Gene3D" id="1.10.10.10">
    <property type="entry name" value="Winged helix-like DNA-binding domain superfamily/Winged helix DNA-binding domain"/>
    <property type="match status" value="1"/>
</dbReference>
<reference evidence="11" key="2">
    <citation type="submission" date="2018-05" db="EMBL/GenBank/DDBJ databases">
        <title>OgluRS3 (Oryza glumaepatula Reference Sequence Version 3).</title>
        <authorList>
            <person name="Zhang J."/>
            <person name="Kudrna D."/>
            <person name="Lee S."/>
            <person name="Talag J."/>
            <person name="Welchert J."/>
            <person name="Wing R.A."/>
        </authorList>
    </citation>
    <scope>NUCLEOTIDE SEQUENCE [LARGE SCALE GENOMIC DNA]</scope>
</reference>
<dbReference type="Gramene" id="OGLUM12G06540.1">
    <property type="protein sequence ID" value="OGLUM12G06540.1"/>
    <property type="gene ID" value="OGLUM12G06540"/>
</dbReference>
<keyword evidence="2" id="KW-0433">Leucine-rich repeat</keyword>
<feature type="domain" description="Disease resistance protein winged helix" evidence="9">
    <location>
        <begin position="451"/>
        <end position="521"/>
    </location>
</feature>
<sequence length="981" mass="110740">MEATAVSLARSVLDVVLSSVGPAVADEVARFLGVPKEVQFIRNELEMMQAFIKTASSSLHPDAAAAAGGGDNDILRTWVKQVRDLAYDIEDCLLDFALYAARISSSPMGSSWLRPGPLAARRRIADRIRELKASVEELNQLRLRYHIVVDDHHHPSRTYHERVVAMLPGGYGSSSDELAFQESEIIGRAGEKEQLKDLISRCSGSPSPSVVAVWGMGGMGKSSLVRMVHNNPAVLDVFDCSAWVTVPHPLDGADEFRRRLRKQLGLGLGAAAGDDQNVIQDYLREKRYIIMVDDLLSQEEWDQIWQVLKPLNNKGSVVIVTTRRKDVAGHCAGLAPEEHGHVYELKRLDDKQSKDLLCRKVYRTPNYTLPEDMKPHISRILKGCWGLPLAISTIGGLLANRPKTGMEWKKLHEHLGVELESDQLQDITKVLVSSYHGLPYHLKPIFLYLSIFPENNEIRRTRLLRRWIAEGYIANNRDMPVEVVGERFFNELINRSMIQSSKVSHGLKVDRCRVHGMMLHIILSKSIDENQLFVIKKHCNEVPQSKIRHLVVNRWKKRDEKLENINLSLIRSLTVFGECPASLITPEMRMLRVLDLEDTANLKNEDLKHIGKLRHLRYLGLRGTDISKLPSSLQNLLYLETLDIQDTQVTQLPDGIAKLEKLRYLLAGVNFSRDLLQKMPQFGMENHNSNLLGNLASCLYCYNAQSCEISGMDQFSVMVPEGIEKLRNLHMLSVVNVRKSKDVAGKLERLTNLQRLGVTGLGQEEGKELWNSIKNLNRLQRLEVRSESLDFLVNNKDIDATPPKYLVSLRLCGLLDELPVWIKSLNDLTKVKLIGTQLKQDDIHRLKDLRNLASLGLWEKSYKEKSLIFNDGTFRKLIFLDIDGLEIIETVNIEKGAMPELQQLWVNRCQKLSDDDNGLSGVLHLLNLNELVLKKCGPKEKLVQLLQSQLSTHVKRPKFLVGKSISPTSSEASTSTATQTG</sequence>
<dbReference type="Gene3D" id="3.80.10.10">
    <property type="entry name" value="Ribonuclease Inhibitor"/>
    <property type="match status" value="1"/>
</dbReference>
<evidence type="ECO:0000313" key="11">
    <source>
        <dbReference type="EnsemblPlants" id="OGLUM12G06540.1"/>
    </source>
</evidence>
<dbReference type="Proteomes" id="UP000026961">
    <property type="component" value="Chromosome 12"/>
</dbReference>
<dbReference type="InterPro" id="IPR032675">
    <property type="entry name" value="LRR_dom_sf"/>
</dbReference>
<dbReference type="InterPro" id="IPR058922">
    <property type="entry name" value="WHD_DRP"/>
</dbReference>
<organism evidence="11">
    <name type="scientific">Oryza glumipatula</name>
    <dbReference type="NCBI Taxonomy" id="40148"/>
    <lineage>
        <taxon>Eukaryota</taxon>
        <taxon>Viridiplantae</taxon>
        <taxon>Streptophyta</taxon>
        <taxon>Embryophyta</taxon>
        <taxon>Tracheophyta</taxon>
        <taxon>Spermatophyta</taxon>
        <taxon>Magnoliopsida</taxon>
        <taxon>Liliopsida</taxon>
        <taxon>Poales</taxon>
        <taxon>Poaceae</taxon>
        <taxon>BOP clade</taxon>
        <taxon>Oryzoideae</taxon>
        <taxon>Oryzeae</taxon>
        <taxon>Oryzinae</taxon>
        <taxon>Oryza</taxon>
    </lineage>
</organism>
<feature type="domain" description="Disease resistance N-terminal" evidence="8">
    <location>
        <begin position="12"/>
        <end position="107"/>
    </location>
</feature>
<keyword evidence="4" id="KW-0547">Nucleotide-binding</keyword>
<keyword evidence="12" id="KW-1185">Reference proteome</keyword>
<dbReference type="STRING" id="40148.A0A0E0BQ50"/>
<dbReference type="InterPro" id="IPR002182">
    <property type="entry name" value="NB-ARC"/>
</dbReference>
<protein>
    <submittedName>
        <fullName evidence="11">Uncharacterized protein</fullName>
    </submittedName>
</protein>
<dbReference type="SUPFAM" id="SSF52540">
    <property type="entry name" value="P-loop containing nucleoside triphosphate hydrolases"/>
    <property type="match status" value="1"/>
</dbReference>
<dbReference type="InterPro" id="IPR036388">
    <property type="entry name" value="WH-like_DNA-bd_sf"/>
</dbReference>
<dbReference type="HOGENOM" id="CLU_000837_25_0_1"/>
<evidence type="ECO:0000256" key="3">
    <source>
        <dbReference type="ARBA" id="ARBA00022737"/>
    </source>
</evidence>
<dbReference type="SUPFAM" id="SSF52058">
    <property type="entry name" value="L domain-like"/>
    <property type="match status" value="1"/>
</dbReference>
<dbReference type="EnsemblPlants" id="OGLUM12G06540.1">
    <property type="protein sequence ID" value="OGLUM12G06540.1"/>
    <property type="gene ID" value="OGLUM12G06540"/>
</dbReference>
<evidence type="ECO:0000256" key="4">
    <source>
        <dbReference type="ARBA" id="ARBA00022741"/>
    </source>
</evidence>
<dbReference type="Gene3D" id="1.10.8.430">
    <property type="entry name" value="Helical domain of apoptotic protease-activating factors"/>
    <property type="match status" value="1"/>
</dbReference>
<dbReference type="PRINTS" id="PR00364">
    <property type="entry name" value="DISEASERSIST"/>
</dbReference>
<dbReference type="Gene3D" id="3.40.50.300">
    <property type="entry name" value="P-loop containing nucleotide triphosphate hydrolases"/>
    <property type="match status" value="1"/>
</dbReference>
<feature type="domain" description="Disease resistance R13L4/SHOC-2-like LRR" evidence="10">
    <location>
        <begin position="570"/>
        <end position="680"/>
    </location>
</feature>
<feature type="domain" description="Disease resistance R13L4/SHOC-2-like LRR" evidence="10">
    <location>
        <begin position="716"/>
        <end position="934"/>
    </location>
</feature>
<evidence type="ECO:0000259" key="10">
    <source>
        <dbReference type="Pfam" id="PF23598"/>
    </source>
</evidence>
<dbReference type="GO" id="GO:0043531">
    <property type="term" value="F:ADP binding"/>
    <property type="evidence" value="ECO:0007669"/>
    <property type="project" value="InterPro"/>
</dbReference>
<dbReference type="Gene3D" id="1.20.5.4130">
    <property type="match status" value="1"/>
</dbReference>
<dbReference type="InterPro" id="IPR044974">
    <property type="entry name" value="Disease_R_plants"/>
</dbReference>
<evidence type="ECO:0000259" key="8">
    <source>
        <dbReference type="Pfam" id="PF18052"/>
    </source>
</evidence>
<evidence type="ECO:0000256" key="6">
    <source>
        <dbReference type="ARBA" id="ARBA00023054"/>
    </source>
</evidence>
<evidence type="ECO:0000259" key="9">
    <source>
        <dbReference type="Pfam" id="PF23559"/>
    </source>
</evidence>
<dbReference type="GO" id="GO:0042742">
    <property type="term" value="P:defense response to bacterium"/>
    <property type="evidence" value="ECO:0007669"/>
    <property type="project" value="UniProtKB-ARBA"/>
</dbReference>
<evidence type="ECO:0000256" key="1">
    <source>
        <dbReference type="ARBA" id="ARBA00008894"/>
    </source>
</evidence>
<dbReference type="GO" id="GO:0002758">
    <property type="term" value="P:innate immune response-activating signaling pathway"/>
    <property type="evidence" value="ECO:0007669"/>
    <property type="project" value="UniProtKB-ARBA"/>
</dbReference>